<dbReference type="VEuPathDB" id="FungiDB:YALI0_B00418g"/>
<organism evidence="10 12">
    <name type="scientific">Yarrowia lipolytica</name>
    <name type="common">Candida lipolytica</name>
    <dbReference type="NCBI Taxonomy" id="4952"/>
    <lineage>
        <taxon>Eukaryota</taxon>
        <taxon>Fungi</taxon>
        <taxon>Dikarya</taxon>
        <taxon>Ascomycota</taxon>
        <taxon>Saccharomycotina</taxon>
        <taxon>Dipodascomycetes</taxon>
        <taxon>Dipodascales</taxon>
        <taxon>Dipodascales incertae sedis</taxon>
        <taxon>Yarrowia</taxon>
    </lineage>
</organism>
<dbReference type="PROSITE" id="PS52008">
    <property type="entry name" value="GH81"/>
    <property type="match status" value="1"/>
</dbReference>
<evidence type="ECO:0000313" key="12">
    <source>
        <dbReference type="Proteomes" id="UP000182444"/>
    </source>
</evidence>
<dbReference type="GO" id="GO:0042973">
    <property type="term" value="F:glucan endo-1,3-beta-D-glucosidase activity"/>
    <property type="evidence" value="ECO:0007669"/>
    <property type="project" value="UniProtKB-EC"/>
</dbReference>
<proteinExistence type="inferred from homology"/>
<dbReference type="Proteomes" id="UP000182444">
    <property type="component" value="Chromosome 1B"/>
</dbReference>
<evidence type="ECO:0000256" key="4">
    <source>
        <dbReference type="ARBA" id="ARBA00022801"/>
    </source>
</evidence>
<name>A0A1D8N5V3_YARLL</name>
<keyword evidence="6" id="KW-0326">Glycosidase</keyword>
<dbReference type="GO" id="GO:0071555">
    <property type="term" value="P:cell wall organization"/>
    <property type="evidence" value="ECO:0007669"/>
    <property type="project" value="UniProtKB-KW"/>
</dbReference>
<keyword evidence="4" id="KW-0378">Hydrolase</keyword>
<feature type="domain" description="Glycosyl hydrolase family 81 C-terminal" evidence="9">
    <location>
        <begin position="42"/>
        <end position="80"/>
    </location>
</feature>
<comment type="catalytic activity">
    <reaction evidence="1">
        <text>Hydrolysis of (1-&gt;3)-beta-D-glucosidic linkages in (1-&gt;3)-beta-D-glucans.</text>
        <dbReference type="EC" id="3.2.1.39"/>
    </reaction>
</comment>
<evidence type="ECO:0000256" key="6">
    <source>
        <dbReference type="ARBA" id="ARBA00023295"/>
    </source>
</evidence>
<dbReference type="EMBL" id="CP017554">
    <property type="protein sequence ID" value="AOW00994.1"/>
    <property type="molecule type" value="Genomic_DNA"/>
</dbReference>
<dbReference type="GO" id="GO:0052861">
    <property type="term" value="F:endo-1,3(4)-beta-glucanase activity"/>
    <property type="evidence" value="ECO:0007669"/>
    <property type="project" value="InterPro"/>
</dbReference>
<evidence type="ECO:0000256" key="3">
    <source>
        <dbReference type="ARBA" id="ARBA00012780"/>
    </source>
</evidence>
<keyword evidence="8" id="KW-0624">Polysaccharide degradation</keyword>
<dbReference type="EC" id="3.2.1.39" evidence="3"/>
<dbReference type="EMBL" id="KZ859084">
    <property type="protein sequence ID" value="RDW23455.1"/>
    <property type="molecule type" value="Genomic_DNA"/>
</dbReference>
<dbReference type="AlphaFoldDB" id="A0A1D8N5V3"/>
<dbReference type="GO" id="GO:0000272">
    <property type="term" value="P:polysaccharide catabolic process"/>
    <property type="evidence" value="ECO:0007669"/>
    <property type="project" value="UniProtKB-KW"/>
</dbReference>
<dbReference type="InterPro" id="IPR040720">
    <property type="entry name" value="GH81_C"/>
</dbReference>
<evidence type="ECO:0000256" key="1">
    <source>
        <dbReference type="ARBA" id="ARBA00000382"/>
    </source>
</evidence>
<comment type="similarity">
    <text evidence="2">Belongs to the glycosyl hydrolase 81 family.</text>
</comment>
<gene>
    <name evidence="11" type="ORF">B0I71DRAFT_168797</name>
    <name evidence="10" type="ORF">YALI1_B00419g</name>
</gene>
<dbReference type="InterPro" id="IPR005200">
    <property type="entry name" value="Endo-beta-glucanase"/>
</dbReference>
<evidence type="ECO:0000256" key="2">
    <source>
        <dbReference type="ARBA" id="ARBA00010730"/>
    </source>
</evidence>
<reference evidence="11 13" key="2">
    <citation type="submission" date="2018-07" db="EMBL/GenBank/DDBJ databases">
        <title>Draft Genome Assemblies for Five Robust Yarrowia lipolytica Strains Exhibiting High Lipid Production and Pentose Sugar Utilization and Sugar Alcohol Secretion from Undetoxified Lignocellulosic Biomass Hydrolysates.</title>
        <authorList>
            <consortium name="DOE Joint Genome Institute"/>
            <person name="Walker C."/>
            <person name="Ryu S."/>
            <person name="Na H."/>
            <person name="Zane M."/>
            <person name="LaButti K."/>
            <person name="Lipzen A."/>
            <person name="Haridas S."/>
            <person name="Barry K."/>
            <person name="Grigoriev I.V."/>
            <person name="Quarterman J."/>
            <person name="Slininger P."/>
            <person name="Dien B."/>
            <person name="Trinh C.T."/>
        </authorList>
    </citation>
    <scope>NUCLEOTIDE SEQUENCE [LARGE SCALE GENOMIC DNA]</scope>
    <source>
        <strain evidence="11 13">YB392</strain>
    </source>
</reference>
<evidence type="ECO:0000259" key="9">
    <source>
        <dbReference type="Pfam" id="PF17652"/>
    </source>
</evidence>
<sequence length="80" mass="8752">MGNGSVRIDILRIRASLPIVLSTDGLVTRGPRACILVQMVRMDEESSSEDYHSVYSSKIWGNASGNQAMEARANLQLAIM</sequence>
<dbReference type="Proteomes" id="UP000256601">
    <property type="component" value="Unassembled WGS sequence"/>
</dbReference>
<evidence type="ECO:0000313" key="13">
    <source>
        <dbReference type="Proteomes" id="UP000256601"/>
    </source>
</evidence>
<keyword evidence="7" id="KW-0961">Cell wall biogenesis/degradation</keyword>
<evidence type="ECO:0000313" key="11">
    <source>
        <dbReference type="EMBL" id="RDW23455.1"/>
    </source>
</evidence>
<evidence type="ECO:0000256" key="7">
    <source>
        <dbReference type="ARBA" id="ARBA00023316"/>
    </source>
</evidence>
<keyword evidence="5" id="KW-0119">Carbohydrate metabolism</keyword>
<protein>
    <recommendedName>
        <fullName evidence="3">glucan endo-1,3-beta-D-glucosidase</fullName>
        <ecNumber evidence="3">3.2.1.39</ecNumber>
    </recommendedName>
</protein>
<evidence type="ECO:0000256" key="8">
    <source>
        <dbReference type="ARBA" id="ARBA00023326"/>
    </source>
</evidence>
<accession>A0A1D8N5V3</accession>
<reference evidence="10 12" key="1">
    <citation type="journal article" date="2016" name="PLoS ONE">
        <title>Sequence Assembly of Yarrowia lipolytica Strain W29/CLIB89 Shows Transposable Element Diversity.</title>
        <authorList>
            <person name="Magnan C."/>
            <person name="Yu J."/>
            <person name="Chang I."/>
            <person name="Jahn E."/>
            <person name="Kanomata Y."/>
            <person name="Wu J."/>
            <person name="Zeller M."/>
            <person name="Oakes M."/>
            <person name="Baldi P."/>
            <person name="Sandmeyer S."/>
        </authorList>
    </citation>
    <scope>NUCLEOTIDE SEQUENCE [LARGE SCALE GENOMIC DNA]</scope>
    <source>
        <strain evidence="10">CLIB89</strain>
        <strain evidence="12">CLIB89(W29)</strain>
    </source>
</reference>
<evidence type="ECO:0000256" key="5">
    <source>
        <dbReference type="ARBA" id="ARBA00023277"/>
    </source>
</evidence>
<dbReference type="Pfam" id="PF17652">
    <property type="entry name" value="Glyco_hydro81C"/>
    <property type="match status" value="1"/>
</dbReference>
<dbReference type="VEuPathDB" id="FungiDB:YALI1_B00419g"/>
<evidence type="ECO:0000313" key="10">
    <source>
        <dbReference type="EMBL" id="AOW00994.1"/>
    </source>
</evidence>